<name>A0A328NRF0_9ACTN</name>
<dbReference type="InterPro" id="IPR010699">
    <property type="entry name" value="DUF1275"/>
</dbReference>
<feature type="transmembrane region" description="Helical" evidence="1">
    <location>
        <begin position="135"/>
        <end position="153"/>
    </location>
</feature>
<protein>
    <recommendedName>
        <fullName evidence="4">DUF1275 domain-containing protein</fullName>
    </recommendedName>
</protein>
<comment type="caution">
    <text evidence="2">The sequence shown here is derived from an EMBL/GenBank/DDBJ whole genome shotgun (WGS) entry which is preliminary data.</text>
</comment>
<keyword evidence="1" id="KW-0812">Transmembrane</keyword>
<dbReference type="PANTHER" id="PTHR37314:SF4">
    <property type="entry name" value="UPF0700 TRANSMEMBRANE PROTEIN YOAK"/>
    <property type="match status" value="1"/>
</dbReference>
<accession>A0A328NRF0</accession>
<reference evidence="2 3" key="1">
    <citation type="submission" date="2018-03" db="EMBL/GenBank/DDBJ databases">
        <title>Defining the species Micromonospora saelicesensis and Micromonospora noduli under the framework of genomics.</title>
        <authorList>
            <person name="Riesco R."/>
            <person name="Trujillo M.E."/>
        </authorList>
    </citation>
    <scope>NUCLEOTIDE SEQUENCE [LARGE SCALE GENOMIC DNA]</scope>
    <source>
        <strain evidence="2 3">PSN13</strain>
    </source>
</reference>
<evidence type="ECO:0008006" key="4">
    <source>
        <dbReference type="Google" id="ProtNLM"/>
    </source>
</evidence>
<feature type="transmembrane region" description="Helical" evidence="1">
    <location>
        <begin position="104"/>
        <end position="123"/>
    </location>
</feature>
<evidence type="ECO:0000313" key="2">
    <source>
        <dbReference type="EMBL" id="RAO34473.1"/>
    </source>
</evidence>
<gene>
    <name evidence="2" type="ORF">PSN13_03340</name>
</gene>
<dbReference type="Pfam" id="PF06912">
    <property type="entry name" value="DUF1275"/>
    <property type="match status" value="1"/>
</dbReference>
<keyword evidence="1" id="KW-1133">Transmembrane helix</keyword>
<dbReference type="Proteomes" id="UP000249419">
    <property type="component" value="Unassembled WGS sequence"/>
</dbReference>
<evidence type="ECO:0000256" key="1">
    <source>
        <dbReference type="SAM" id="Phobius"/>
    </source>
</evidence>
<dbReference type="RefSeq" id="WP_112676658.1">
    <property type="nucleotide sequence ID" value="NZ_PYAG01000012.1"/>
</dbReference>
<dbReference type="PANTHER" id="PTHR37314">
    <property type="entry name" value="SLR0142 PROTEIN"/>
    <property type="match status" value="1"/>
</dbReference>
<feature type="transmembrane region" description="Helical" evidence="1">
    <location>
        <begin position="195"/>
        <end position="213"/>
    </location>
</feature>
<feature type="transmembrane region" description="Helical" evidence="1">
    <location>
        <begin position="219"/>
        <end position="236"/>
    </location>
</feature>
<keyword evidence="1" id="KW-0472">Membrane</keyword>
<proteinExistence type="predicted"/>
<dbReference type="EMBL" id="PYAG01000012">
    <property type="protein sequence ID" value="RAO34473.1"/>
    <property type="molecule type" value="Genomic_DNA"/>
</dbReference>
<dbReference type="AlphaFoldDB" id="A0A328NRF0"/>
<organism evidence="2 3">
    <name type="scientific">Micromonospora saelicesensis</name>
    <dbReference type="NCBI Taxonomy" id="285676"/>
    <lineage>
        <taxon>Bacteria</taxon>
        <taxon>Bacillati</taxon>
        <taxon>Actinomycetota</taxon>
        <taxon>Actinomycetes</taxon>
        <taxon>Micromonosporales</taxon>
        <taxon>Micromonosporaceae</taxon>
        <taxon>Micromonospora</taxon>
    </lineage>
</organism>
<evidence type="ECO:0000313" key="3">
    <source>
        <dbReference type="Proteomes" id="UP000249419"/>
    </source>
</evidence>
<sequence>MGDSAASSRPSITSDPQDVYGEFRCPLLVLALTTGIAGFVDAFAFLRYGAFVANQSGNAVLLGIGLAGRHAAWPESAASLIAFAAGTGVVSQVRAARSRWSPSLRGLACAVATLALWAVLNVLLHHGRQGGPSRIALAAAGGFAMGALATLFVRTAGITTHITYQSGTVAKIGERVGRWLAGPDNRRKRARQGTFLGLLALICYATGGGIGTVAQQQPLWVPAWGALALSTLSFLVRSRRSRR</sequence>
<feature type="transmembrane region" description="Helical" evidence="1">
    <location>
        <begin position="27"/>
        <end position="46"/>
    </location>
</feature>